<keyword evidence="2" id="KW-1185">Reference proteome</keyword>
<evidence type="ECO:0000313" key="2">
    <source>
        <dbReference type="Proteomes" id="UP001328107"/>
    </source>
</evidence>
<dbReference type="AlphaFoldDB" id="A0AAN4YZH5"/>
<dbReference type="EMBL" id="BTRK01000001">
    <property type="protein sequence ID" value="GMR31747.1"/>
    <property type="molecule type" value="Genomic_DNA"/>
</dbReference>
<evidence type="ECO:0000313" key="1">
    <source>
        <dbReference type="EMBL" id="GMR31747.1"/>
    </source>
</evidence>
<feature type="non-terminal residue" evidence="1">
    <location>
        <position position="1"/>
    </location>
</feature>
<gene>
    <name evidence="1" type="ORF">PMAYCL1PPCAC_01942</name>
</gene>
<dbReference type="Proteomes" id="UP001328107">
    <property type="component" value="Unassembled WGS sequence"/>
</dbReference>
<protein>
    <submittedName>
        <fullName evidence="1">Uncharacterized protein</fullName>
    </submittedName>
</protein>
<organism evidence="1 2">
    <name type="scientific">Pristionchus mayeri</name>
    <dbReference type="NCBI Taxonomy" id="1317129"/>
    <lineage>
        <taxon>Eukaryota</taxon>
        <taxon>Metazoa</taxon>
        <taxon>Ecdysozoa</taxon>
        <taxon>Nematoda</taxon>
        <taxon>Chromadorea</taxon>
        <taxon>Rhabditida</taxon>
        <taxon>Rhabditina</taxon>
        <taxon>Diplogasteromorpha</taxon>
        <taxon>Diplogasteroidea</taxon>
        <taxon>Neodiplogasteridae</taxon>
        <taxon>Pristionchus</taxon>
    </lineage>
</organism>
<sequence length="176" mass="18420">LKRVTEARDNKWSLTVRLGDTLKLVLLLDGVAVGGSLGGVDQLISKALSDGLDATCLVDTSEGRHVDGLTTDGTGTSDTGRVFTGSRVDDLERVLDNADGHELLSVVASVHHQRACKTLNDGGVGKVLGVLLLDGDVVDKRDVPLSEELDLGKVALNLEGGSDIHGLADLFNCPLV</sequence>
<accession>A0AAN4YZH5</accession>
<proteinExistence type="predicted"/>
<feature type="non-terminal residue" evidence="1">
    <location>
        <position position="176"/>
    </location>
</feature>
<comment type="caution">
    <text evidence="1">The sequence shown here is derived from an EMBL/GenBank/DDBJ whole genome shotgun (WGS) entry which is preliminary data.</text>
</comment>
<reference evidence="2" key="1">
    <citation type="submission" date="2022-10" db="EMBL/GenBank/DDBJ databases">
        <title>Genome assembly of Pristionchus species.</title>
        <authorList>
            <person name="Yoshida K."/>
            <person name="Sommer R.J."/>
        </authorList>
    </citation>
    <scope>NUCLEOTIDE SEQUENCE [LARGE SCALE GENOMIC DNA]</scope>
    <source>
        <strain evidence="2">RS5460</strain>
    </source>
</reference>
<name>A0AAN4YZH5_9BILA</name>